<keyword evidence="4 17" id="KW-0808">Transferase</keyword>
<evidence type="ECO:0000256" key="9">
    <source>
        <dbReference type="ARBA" id="ARBA00022840"/>
    </source>
</evidence>
<evidence type="ECO:0000256" key="7">
    <source>
        <dbReference type="ARBA" id="ARBA00022741"/>
    </source>
</evidence>
<evidence type="ECO:0000256" key="11">
    <source>
        <dbReference type="ARBA" id="ARBA00023136"/>
    </source>
</evidence>
<feature type="compositionally biased region" description="Polar residues" evidence="18">
    <location>
        <begin position="895"/>
        <end position="909"/>
    </location>
</feature>
<dbReference type="Pfam" id="PF01453">
    <property type="entry name" value="B_lectin"/>
    <property type="match status" value="2"/>
</dbReference>
<keyword evidence="14" id="KW-0325">Glycoprotein</keyword>
<dbReference type="EMBL" id="JADGMS010000010">
    <property type="protein sequence ID" value="KAF9673298.1"/>
    <property type="molecule type" value="Genomic_DNA"/>
</dbReference>
<dbReference type="EC" id="2.7.11.1" evidence="17"/>
<feature type="domain" description="Apple" evidence="20">
    <location>
        <begin position="243"/>
        <end position="323"/>
    </location>
</feature>
<dbReference type="PANTHER" id="PTHR32444">
    <property type="entry name" value="BULB-TYPE LECTIN DOMAIN-CONTAINING PROTEIN"/>
    <property type="match status" value="1"/>
</dbReference>
<dbReference type="FunFam" id="3.50.4.10:FF:000002">
    <property type="entry name" value="G-type lectin S-receptor-like serine/threonine-protein kinase"/>
    <property type="match status" value="2"/>
</dbReference>
<sequence length="916" mass="104194">MNSDKGKEISSLQGRNLVSTSFNFQSKRFLNLAVIRLNGGDDDLENSLWQSFDYPGNTLIPGMKVGRNRKTGMEWYVTTWKSPDDPSRGNITGILVPDGYPELMLLEDSKKMHRAGPWNGVQFSGMPQVKPNPVYMFEFVFNDKEMFYREQLHNRSRHWRVLLVQSGDIQHLLWIEQTQNWFLYETANTDYCEKYALCGANGFCSINNSPVCSCLNGFVPKVPRDWDKTDWSSGCVRKTALNCSRDGFRKLSGVKMPETRNSWFNRSMDLEECKNTCLKNCSCTAYTNLDVRDGGSGCLLWFNDLIDIRTYIQNQQEIFIRLAASDIDNIDSAKVRTKSKVNKRIVVTTALSVGILFIGLYLVLYVWKKKQKKNSDLQRRSNDNDMKEELELPLFNIDELACATDNFSASNKLGEGGFGPVYKGGDDNLENSLWQSFDYPGNTLIPGMKIGRNRITGMEWYVTSWKSPDDPSRGNMTGILVPDGYPELILLEDSKEMHRTGPWNGVQFSGMPQVKPNPVYMFEFVFNDKEIFYREQLHDRSRHWRILLAESGDSQHLLWIERTQSWFLYETANTDNCETYALCGANGFCSINNSPVCSCLNGFVPKVPRDWDKTDWSSGCVRKTALNCSRDGFRKLSGVKMPETRKSWFNRSMDLEECKNTCLKNCSCTAYTNLDVRDGGSGCLLWFNDLIDIRTFIQNQQEIYIRLAASELDNIDSAKVKTKSKVNKRIVVTTVFSAGILFIGLCLVMYVLKKKQKKNSDLQRRSNDNDMKEQVLDLPLFNIDELACATDNFSASNKLGEGGFGPVYKHGFVHQAWILFKQGRSLELVAKSNVEAHHISEALRSIHVGLLCVQENTEDRPNISHVVLMLGDEKELPQPRQPGFFTGRDLVEVSYSSGQSKPPTANGCSISMLEAR</sequence>
<dbReference type="SMART" id="SM00181">
    <property type="entry name" value="EGF"/>
    <property type="match status" value="2"/>
</dbReference>
<keyword evidence="2 17" id="KW-0723">Serine/threonine-protein kinase</keyword>
<feature type="transmembrane region" description="Helical" evidence="19">
    <location>
        <begin position="730"/>
        <end position="752"/>
    </location>
</feature>
<feature type="transmembrane region" description="Helical" evidence="19">
    <location>
        <begin position="345"/>
        <end position="367"/>
    </location>
</feature>
<evidence type="ECO:0000256" key="14">
    <source>
        <dbReference type="ARBA" id="ARBA00023180"/>
    </source>
</evidence>
<dbReference type="InterPro" id="IPR036426">
    <property type="entry name" value="Bulb-type_lectin_dom_sf"/>
</dbReference>
<dbReference type="PANTHER" id="PTHR32444:SF183">
    <property type="entry name" value="APPLE DOMAIN-CONTAINING PROTEIN"/>
    <property type="match status" value="1"/>
</dbReference>
<keyword evidence="22" id="KW-1185">Reference proteome</keyword>
<evidence type="ECO:0000256" key="16">
    <source>
        <dbReference type="ARBA" id="ARBA00048679"/>
    </source>
</evidence>
<keyword evidence="11 19" id="KW-0472">Membrane</keyword>
<dbReference type="PROSITE" id="PS50948">
    <property type="entry name" value="PAN"/>
    <property type="match status" value="2"/>
</dbReference>
<evidence type="ECO:0000256" key="15">
    <source>
        <dbReference type="ARBA" id="ARBA00047899"/>
    </source>
</evidence>
<protein>
    <recommendedName>
        <fullName evidence="17">Receptor-like serine/threonine-protein kinase</fullName>
        <ecNumber evidence="17">2.7.11.1</ecNumber>
    </recommendedName>
</protein>
<evidence type="ECO:0000256" key="10">
    <source>
        <dbReference type="ARBA" id="ARBA00022989"/>
    </source>
</evidence>
<comment type="catalytic activity">
    <reaction evidence="16 17">
        <text>L-seryl-[protein] + ATP = O-phospho-L-seryl-[protein] + ADP + H(+)</text>
        <dbReference type="Rhea" id="RHEA:17989"/>
        <dbReference type="Rhea" id="RHEA-COMP:9863"/>
        <dbReference type="Rhea" id="RHEA-COMP:11604"/>
        <dbReference type="ChEBI" id="CHEBI:15378"/>
        <dbReference type="ChEBI" id="CHEBI:29999"/>
        <dbReference type="ChEBI" id="CHEBI:30616"/>
        <dbReference type="ChEBI" id="CHEBI:83421"/>
        <dbReference type="ChEBI" id="CHEBI:456216"/>
        <dbReference type="EC" id="2.7.11.1"/>
    </reaction>
</comment>
<keyword evidence="5 19" id="KW-0812">Transmembrane</keyword>
<gene>
    <name evidence="21" type="ORF">SADUNF_Sadunf10G0009600</name>
</gene>
<keyword evidence="12" id="KW-1015">Disulfide bond</keyword>
<reference evidence="21 22" key="1">
    <citation type="submission" date="2020-10" db="EMBL/GenBank/DDBJ databases">
        <title>Plant Genome Project.</title>
        <authorList>
            <person name="Zhang R.-G."/>
        </authorList>
    </citation>
    <scope>NUCLEOTIDE SEQUENCE [LARGE SCALE GENOMIC DNA]</scope>
    <source>
        <strain evidence="21">FAFU-HL-1</strain>
        <tissue evidence="21">Leaf</tissue>
    </source>
</reference>
<keyword evidence="6" id="KW-0732">Signal</keyword>
<keyword evidence="10 19" id="KW-1133">Transmembrane helix</keyword>
<evidence type="ECO:0000256" key="4">
    <source>
        <dbReference type="ARBA" id="ARBA00022679"/>
    </source>
</evidence>
<comment type="subcellular location">
    <subcellularLocation>
        <location evidence="1">Membrane</location>
        <topology evidence="1">Single-pass type I membrane protein</topology>
    </subcellularLocation>
</comment>
<keyword evidence="3" id="KW-0597">Phosphoprotein</keyword>
<dbReference type="InterPro" id="IPR003609">
    <property type="entry name" value="Pan_app"/>
</dbReference>
<keyword evidence="13" id="KW-0675">Receptor</keyword>
<dbReference type="PIRSF" id="PIRSF000641">
    <property type="entry name" value="SRK"/>
    <property type="match status" value="1"/>
</dbReference>
<dbReference type="GO" id="GO:0004674">
    <property type="term" value="F:protein serine/threonine kinase activity"/>
    <property type="evidence" value="ECO:0007669"/>
    <property type="project" value="UniProtKB-KW"/>
</dbReference>
<feature type="region of interest" description="Disordered" evidence="18">
    <location>
        <begin position="895"/>
        <end position="916"/>
    </location>
</feature>
<dbReference type="Proteomes" id="UP000657918">
    <property type="component" value="Unassembled WGS sequence"/>
</dbReference>
<evidence type="ECO:0000256" key="5">
    <source>
        <dbReference type="ARBA" id="ARBA00022692"/>
    </source>
</evidence>
<dbReference type="AlphaFoldDB" id="A0A835MXL9"/>
<evidence type="ECO:0000313" key="22">
    <source>
        <dbReference type="Proteomes" id="UP000657918"/>
    </source>
</evidence>
<evidence type="ECO:0000256" key="12">
    <source>
        <dbReference type="ARBA" id="ARBA00023157"/>
    </source>
</evidence>
<dbReference type="InterPro" id="IPR000742">
    <property type="entry name" value="EGF"/>
</dbReference>
<evidence type="ECO:0000256" key="8">
    <source>
        <dbReference type="ARBA" id="ARBA00022777"/>
    </source>
</evidence>
<dbReference type="GO" id="GO:0005524">
    <property type="term" value="F:ATP binding"/>
    <property type="evidence" value="ECO:0007669"/>
    <property type="project" value="UniProtKB-KW"/>
</dbReference>
<keyword evidence="7 17" id="KW-0547">Nucleotide-binding</keyword>
<evidence type="ECO:0000256" key="19">
    <source>
        <dbReference type="SAM" id="Phobius"/>
    </source>
</evidence>
<dbReference type="Pfam" id="PF08276">
    <property type="entry name" value="PAN_2"/>
    <property type="match status" value="2"/>
</dbReference>
<organism evidence="21 22">
    <name type="scientific">Salix dunnii</name>
    <dbReference type="NCBI Taxonomy" id="1413687"/>
    <lineage>
        <taxon>Eukaryota</taxon>
        <taxon>Viridiplantae</taxon>
        <taxon>Streptophyta</taxon>
        <taxon>Embryophyta</taxon>
        <taxon>Tracheophyta</taxon>
        <taxon>Spermatophyta</taxon>
        <taxon>Magnoliopsida</taxon>
        <taxon>eudicotyledons</taxon>
        <taxon>Gunneridae</taxon>
        <taxon>Pentapetalae</taxon>
        <taxon>rosids</taxon>
        <taxon>fabids</taxon>
        <taxon>Malpighiales</taxon>
        <taxon>Salicaceae</taxon>
        <taxon>Saliceae</taxon>
        <taxon>Salix</taxon>
    </lineage>
</organism>
<dbReference type="CDD" id="cd01098">
    <property type="entry name" value="PAN_AP_plant"/>
    <property type="match status" value="2"/>
</dbReference>
<dbReference type="Gene3D" id="3.50.4.10">
    <property type="entry name" value="Hepatocyte Growth Factor"/>
    <property type="match status" value="2"/>
</dbReference>
<dbReference type="GO" id="GO:0016020">
    <property type="term" value="C:membrane"/>
    <property type="evidence" value="ECO:0007669"/>
    <property type="project" value="UniProtKB-SubCell"/>
</dbReference>
<dbReference type="Pfam" id="PF11883">
    <property type="entry name" value="DUF3403"/>
    <property type="match status" value="1"/>
</dbReference>
<evidence type="ECO:0000256" key="17">
    <source>
        <dbReference type="PIRNR" id="PIRNR000641"/>
    </source>
</evidence>
<dbReference type="SUPFAM" id="SSF51110">
    <property type="entry name" value="alpha-D-mannose-specific plant lectins"/>
    <property type="match status" value="2"/>
</dbReference>
<proteinExistence type="inferred from homology"/>
<comment type="catalytic activity">
    <reaction evidence="15 17">
        <text>L-threonyl-[protein] + ATP = O-phospho-L-threonyl-[protein] + ADP + H(+)</text>
        <dbReference type="Rhea" id="RHEA:46608"/>
        <dbReference type="Rhea" id="RHEA-COMP:11060"/>
        <dbReference type="Rhea" id="RHEA-COMP:11605"/>
        <dbReference type="ChEBI" id="CHEBI:15378"/>
        <dbReference type="ChEBI" id="CHEBI:30013"/>
        <dbReference type="ChEBI" id="CHEBI:30616"/>
        <dbReference type="ChEBI" id="CHEBI:61977"/>
        <dbReference type="ChEBI" id="CHEBI:456216"/>
        <dbReference type="EC" id="2.7.11.1"/>
    </reaction>
</comment>
<accession>A0A835MXL9</accession>
<evidence type="ECO:0000313" key="21">
    <source>
        <dbReference type="EMBL" id="KAF9673298.1"/>
    </source>
</evidence>
<dbReference type="InterPro" id="IPR000858">
    <property type="entry name" value="S_locus_glycoprot_dom"/>
</dbReference>
<evidence type="ECO:0000256" key="6">
    <source>
        <dbReference type="ARBA" id="ARBA00022729"/>
    </source>
</evidence>
<dbReference type="InterPro" id="IPR021820">
    <property type="entry name" value="S-locus_recpt_kinase_C"/>
</dbReference>
<dbReference type="Pfam" id="PF00954">
    <property type="entry name" value="S_locus_glycop"/>
    <property type="match status" value="2"/>
</dbReference>
<keyword evidence="8 17" id="KW-0418">Kinase</keyword>
<comment type="similarity">
    <text evidence="17">Belongs to the protein kinase superfamily. Ser/Thr protein kinase family.</text>
</comment>
<evidence type="ECO:0000256" key="3">
    <source>
        <dbReference type="ARBA" id="ARBA00022553"/>
    </source>
</evidence>
<name>A0A835MXL9_9ROSI</name>
<evidence type="ECO:0000256" key="18">
    <source>
        <dbReference type="SAM" id="MobiDB-lite"/>
    </source>
</evidence>
<dbReference type="InterPro" id="IPR001480">
    <property type="entry name" value="Bulb-type_lectin_dom"/>
</dbReference>
<dbReference type="Gene3D" id="3.30.200.20">
    <property type="entry name" value="Phosphorylase Kinase, domain 1"/>
    <property type="match status" value="2"/>
</dbReference>
<evidence type="ECO:0000259" key="20">
    <source>
        <dbReference type="PROSITE" id="PS50948"/>
    </source>
</evidence>
<keyword evidence="9 17" id="KW-0067">ATP-binding</keyword>
<evidence type="ECO:0000256" key="13">
    <source>
        <dbReference type="ARBA" id="ARBA00023170"/>
    </source>
</evidence>
<comment type="caution">
    <text evidence="21">The sequence shown here is derived from an EMBL/GenBank/DDBJ whole genome shotgun (WGS) entry which is preliminary data.</text>
</comment>
<dbReference type="OrthoDB" id="859495at2759"/>
<dbReference type="InterPro" id="IPR024171">
    <property type="entry name" value="SRK-like_kinase"/>
</dbReference>
<evidence type="ECO:0000256" key="1">
    <source>
        <dbReference type="ARBA" id="ARBA00004479"/>
    </source>
</evidence>
<feature type="domain" description="Apple" evidence="20">
    <location>
        <begin position="628"/>
        <end position="709"/>
    </location>
</feature>
<dbReference type="GO" id="GO:0048544">
    <property type="term" value="P:recognition of pollen"/>
    <property type="evidence" value="ECO:0007669"/>
    <property type="project" value="InterPro"/>
</dbReference>
<dbReference type="SMART" id="SM00473">
    <property type="entry name" value="PAN_AP"/>
    <property type="match status" value="2"/>
</dbReference>
<evidence type="ECO:0000256" key="2">
    <source>
        <dbReference type="ARBA" id="ARBA00022527"/>
    </source>
</evidence>